<evidence type="ECO:0000313" key="2">
    <source>
        <dbReference type="Proteomes" id="UP000515160"/>
    </source>
</evidence>
<organism evidence="2 3">
    <name type="scientific">Drosophila albomicans</name>
    <name type="common">Fruit fly</name>
    <dbReference type="NCBI Taxonomy" id="7291"/>
    <lineage>
        <taxon>Eukaryota</taxon>
        <taxon>Metazoa</taxon>
        <taxon>Ecdysozoa</taxon>
        <taxon>Arthropoda</taxon>
        <taxon>Hexapoda</taxon>
        <taxon>Insecta</taxon>
        <taxon>Pterygota</taxon>
        <taxon>Neoptera</taxon>
        <taxon>Endopterygota</taxon>
        <taxon>Diptera</taxon>
        <taxon>Brachycera</taxon>
        <taxon>Muscomorpha</taxon>
        <taxon>Ephydroidea</taxon>
        <taxon>Drosophilidae</taxon>
        <taxon>Drosophila</taxon>
    </lineage>
</organism>
<dbReference type="GeneID" id="117567868"/>
<dbReference type="SUPFAM" id="SSF52540">
    <property type="entry name" value="P-loop containing nucleoside triphosphate hydrolases"/>
    <property type="match status" value="1"/>
</dbReference>
<gene>
    <name evidence="3" type="primary">LOC117567868</name>
</gene>
<protein>
    <submittedName>
        <fullName evidence="3">Uncharacterized protein LOC117567868</fullName>
    </submittedName>
</protein>
<dbReference type="OrthoDB" id="8191652at2759"/>
<reference evidence="3" key="1">
    <citation type="submission" date="2025-08" db="UniProtKB">
        <authorList>
            <consortium name="RefSeq"/>
        </authorList>
    </citation>
    <scope>IDENTIFICATION</scope>
    <source>
        <strain evidence="3">15112-1751.03</strain>
        <tissue evidence="3">Whole Adult</tissue>
    </source>
</reference>
<dbReference type="Proteomes" id="UP000515160">
    <property type="component" value="Chromosome X"/>
</dbReference>
<keyword evidence="2" id="KW-1185">Reference proteome</keyword>
<keyword evidence="1" id="KW-0472">Membrane</keyword>
<sequence length="390" mass="44563">MGIAVADKATAGDLAAEMKALKTRQRGILKRRASQFGNGHLQNSWNICTDIQRQWLRRRPRRLFQGGKRTTRTGTKNQQSDLKQRGWTFFWYTLLPLLAVLCISCGITMWQNGDAVSKFMQRYSSQYQDIVHNKLNYCNRSRSLHDIFKEIRANVLNQDLAINQLEQVFVNQSSIQSIALIGSSGVGKTLTLRILLELYPWAENVQSLAWNDFDPTDDNTREQAVEDMLHNLAHCGRNLLVIDNLTPLDKDYVAAINAMLATRSDVAFDSGDNNTHTDLKHLTIIYVFNLNRLLDDELYDLQREAVQQLPKTTVINYRNFNLDDVEECMRHEAKIVGMRVDDKYAKEILLSADPKVSGCKTVRSKVLMYGELETDNDATEMPDLLTVKTN</sequence>
<proteinExistence type="predicted"/>
<dbReference type="InterPro" id="IPR027417">
    <property type="entry name" value="P-loop_NTPase"/>
</dbReference>
<evidence type="ECO:0000313" key="3">
    <source>
        <dbReference type="RefSeq" id="XP_034104029.1"/>
    </source>
</evidence>
<name>A0A6P8WN18_DROAB</name>
<keyword evidence="1" id="KW-0812">Transmembrane</keyword>
<feature type="transmembrane region" description="Helical" evidence="1">
    <location>
        <begin position="89"/>
        <end position="110"/>
    </location>
</feature>
<evidence type="ECO:0000256" key="1">
    <source>
        <dbReference type="SAM" id="Phobius"/>
    </source>
</evidence>
<dbReference type="RefSeq" id="XP_034104029.1">
    <property type="nucleotide sequence ID" value="XM_034248138.1"/>
</dbReference>
<keyword evidence="1" id="KW-1133">Transmembrane helix</keyword>
<dbReference type="Gene3D" id="3.40.50.300">
    <property type="entry name" value="P-loop containing nucleotide triphosphate hydrolases"/>
    <property type="match status" value="1"/>
</dbReference>
<dbReference type="AlphaFoldDB" id="A0A6P8WN18"/>
<accession>A0A6P8WN18</accession>